<dbReference type="PROSITE" id="PS50111">
    <property type="entry name" value="CHEMOTAXIS_TRANSDUC_2"/>
    <property type="match status" value="1"/>
</dbReference>
<dbReference type="InterPro" id="IPR047347">
    <property type="entry name" value="YvaQ-like_sensor"/>
</dbReference>
<dbReference type="EMBL" id="CP003273">
    <property type="protein sequence ID" value="AGL02174.1"/>
    <property type="molecule type" value="Genomic_DNA"/>
</dbReference>
<name>R4KHT1_9FIRM</name>
<sequence>MKLTNLNIGVRLGLGFGIILLLMVIMVNNGLSQMKSIEDKLERIVNVNNARIMLANDMLHSISTVNLGMREILLNDDPAARQSAYTQIETARAQYKESFNKIKELDQTEQGRALLDKVDSQLNNAQSANNQVIELGMANRTEEAIAVLAYSSGPAMAEVKDAMAELVNYQEGRNQMRYEEAVQVYIDTRLMVLLMSGVVLLLTLLMAVFFTRSITGPVAGLIKAVNITAGGDLTADIAVRSKDEVGKLAGAFNLMIKQMREVVLNILDRSNHVAESAQQLNSISQQTAASANETSAAMNEISTTVEQINSHVQNISAVSNDANHQANEGNRAIAKVNGQMKNIADSAAGVAAAIEGLSDKSREINQIVELITSIADQTNLLALNAAIEAARAGEHGRGFAVVAEEVRKLAEQSADAAKKIVVLVNTMQSESQKAVDIMARDSQNVDAGTRVVGEVGDNFKGIIDAVQGLSSQIQEVAAATEQMSSGVQNVASSTEEQTAAMEELSASAESMARLSDELNALVGRFKV</sequence>
<evidence type="ECO:0000256" key="3">
    <source>
        <dbReference type="PROSITE-ProRule" id="PRU00284"/>
    </source>
</evidence>
<evidence type="ECO:0000256" key="4">
    <source>
        <dbReference type="SAM" id="Phobius"/>
    </source>
</evidence>
<feature type="domain" description="Methyl-accepting transducer" evidence="5">
    <location>
        <begin position="262"/>
        <end position="498"/>
    </location>
</feature>
<dbReference type="Pfam" id="PF00672">
    <property type="entry name" value="HAMP"/>
    <property type="match status" value="1"/>
</dbReference>
<dbReference type="Pfam" id="PF00015">
    <property type="entry name" value="MCPsignal"/>
    <property type="match status" value="1"/>
</dbReference>
<evidence type="ECO:0000256" key="2">
    <source>
        <dbReference type="ARBA" id="ARBA00029447"/>
    </source>
</evidence>
<proteinExistence type="inferred from homology"/>
<dbReference type="GO" id="GO:0016020">
    <property type="term" value="C:membrane"/>
    <property type="evidence" value="ECO:0007669"/>
    <property type="project" value="InterPro"/>
</dbReference>
<dbReference type="CDD" id="cd06225">
    <property type="entry name" value="HAMP"/>
    <property type="match status" value="1"/>
</dbReference>
<evidence type="ECO:0000259" key="6">
    <source>
        <dbReference type="PROSITE" id="PS50885"/>
    </source>
</evidence>
<dbReference type="SMART" id="SM00304">
    <property type="entry name" value="HAMP"/>
    <property type="match status" value="2"/>
</dbReference>
<dbReference type="eggNOG" id="COG0840">
    <property type="taxonomic scope" value="Bacteria"/>
</dbReference>
<dbReference type="STRING" id="767817.Desgi_2772"/>
<feature type="transmembrane region" description="Helical" evidence="4">
    <location>
        <begin position="12"/>
        <end position="31"/>
    </location>
</feature>
<accession>R4KHT1</accession>
<dbReference type="Gene3D" id="1.10.287.950">
    <property type="entry name" value="Methyl-accepting chemotaxis protein"/>
    <property type="match status" value="1"/>
</dbReference>
<dbReference type="PROSITE" id="PS50885">
    <property type="entry name" value="HAMP"/>
    <property type="match status" value="1"/>
</dbReference>
<keyword evidence="4" id="KW-0812">Transmembrane</keyword>
<dbReference type="PANTHER" id="PTHR32089:SF112">
    <property type="entry name" value="LYSOZYME-LIKE PROTEIN-RELATED"/>
    <property type="match status" value="1"/>
</dbReference>
<dbReference type="Proteomes" id="UP000013520">
    <property type="component" value="Chromosome"/>
</dbReference>
<dbReference type="PANTHER" id="PTHR32089">
    <property type="entry name" value="METHYL-ACCEPTING CHEMOTAXIS PROTEIN MCPB"/>
    <property type="match status" value="1"/>
</dbReference>
<dbReference type="FunFam" id="1.10.287.950:FF:000001">
    <property type="entry name" value="Methyl-accepting chemotaxis sensory transducer"/>
    <property type="match status" value="1"/>
</dbReference>
<dbReference type="SMART" id="SM00283">
    <property type="entry name" value="MA"/>
    <property type="match status" value="1"/>
</dbReference>
<dbReference type="SUPFAM" id="SSF58104">
    <property type="entry name" value="Methyl-accepting chemotaxis protein (MCP) signaling domain"/>
    <property type="match status" value="1"/>
</dbReference>
<dbReference type="AlphaFoldDB" id="R4KHT1"/>
<dbReference type="OrthoDB" id="5392220at2"/>
<feature type="domain" description="HAMP" evidence="6">
    <location>
        <begin position="212"/>
        <end position="264"/>
    </location>
</feature>
<protein>
    <submittedName>
        <fullName evidence="7">Methyl-accepting chemotaxis protein</fullName>
    </submittedName>
</protein>
<evidence type="ECO:0000256" key="1">
    <source>
        <dbReference type="ARBA" id="ARBA00023224"/>
    </source>
</evidence>
<dbReference type="CDD" id="cd11386">
    <property type="entry name" value="MCP_signal"/>
    <property type="match status" value="1"/>
</dbReference>
<organism evidence="7 8">
    <name type="scientific">Desulfoscipio gibsoniae DSM 7213</name>
    <dbReference type="NCBI Taxonomy" id="767817"/>
    <lineage>
        <taxon>Bacteria</taxon>
        <taxon>Bacillati</taxon>
        <taxon>Bacillota</taxon>
        <taxon>Clostridia</taxon>
        <taxon>Eubacteriales</taxon>
        <taxon>Desulfallaceae</taxon>
        <taxon>Desulfoscipio</taxon>
    </lineage>
</organism>
<dbReference type="Pfam" id="PF12729">
    <property type="entry name" value="4HB_MCP_1"/>
    <property type="match status" value="1"/>
</dbReference>
<dbReference type="GO" id="GO:0007165">
    <property type="term" value="P:signal transduction"/>
    <property type="evidence" value="ECO:0007669"/>
    <property type="project" value="UniProtKB-KW"/>
</dbReference>
<dbReference type="InterPro" id="IPR024478">
    <property type="entry name" value="HlyB_4HB_MCP"/>
</dbReference>
<dbReference type="InterPro" id="IPR003660">
    <property type="entry name" value="HAMP_dom"/>
</dbReference>
<evidence type="ECO:0000313" key="8">
    <source>
        <dbReference type="Proteomes" id="UP000013520"/>
    </source>
</evidence>
<reference evidence="7 8" key="1">
    <citation type="submission" date="2012-01" db="EMBL/GenBank/DDBJ databases">
        <title>Complete sequence of Desulfotomaculum gibsoniae DSM 7213.</title>
        <authorList>
            <consortium name="US DOE Joint Genome Institute"/>
            <person name="Lucas S."/>
            <person name="Han J."/>
            <person name="Lapidus A."/>
            <person name="Cheng J.-F."/>
            <person name="Goodwin L."/>
            <person name="Pitluck S."/>
            <person name="Peters L."/>
            <person name="Ovchinnikova G."/>
            <person name="Teshima H."/>
            <person name="Detter J.C."/>
            <person name="Han C."/>
            <person name="Tapia R."/>
            <person name="Land M."/>
            <person name="Hauser L."/>
            <person name="Kyrpides N."/>
            <person name="Ivanova N."/>
            <person name="Pagani I."/>
            <person name="Parshina S."/>
            <person name="Plugge C."/>
            <person name="Muyzer G."/>
            <person name="Kuever J."/>
            <person name="Ivanova A."/>
            <person name="Nazina T."/>
            <person name="Klenk H.-P."/>
            <person name="Brambilla E."/>
            <person name="Spring S."/>
            <person name="Stams A.F."/>
            <person name="Woyke T."/>
        </authorList>
    </citation>
    <scope>NUCLEOTIDE SEQUENCE [LARGE SCALE GENOMIC DNA]</scope>
    <source>
        <strain evidence="7 8">DSM 7213</strain>
    </source>
</reference>
<feature type="transmembrane region" description="Helical" evidence="4">
    <location>
        <begin position="190"/>
        <end position="210"/>
    </location>
</feature>
<comment type="similarity">
    <text evidence="2">Belongs to the methyl-accepting chemotaxis (MCP) protein family.</text>
</comment>
<evidence type="ECO:0000259" key="5">
    <source>
        <dbReference type="PROSITE" id="PS50111"/>
    </source>
</evidence>
<dbReference type="HOGENOM" id="CLU_000445_107_27_9"/>
<dbReference type="RefSeq" id="WP_006523644.1">
    <property type="nucleotide sequence ID" value="NC_021184.1"/>
</dbReference>
<dbReference type="GO" id="GO:0006935">
    <property type="term" value="P:chemotaxis"/>
    <property type="evidence" value="ECO:0007669"/>
    <property type="project" value="UniProtKB-ARBA"/>
</dbReference>
<gene>
    <name evidence="7" type="ORF">Desgi_2772</name>
</gene>
<keyword evidence="8" id="KW-1185">Reference proteome</keyword>
<dbReference type="CDD" id="cd19411">
    <property type="entry name" value="MCP2201-like_sensor"/>
    <property type="match status" value="1"/>
</dbReference>
<keyword evidence="1 3" id="KW-0807">Transducer</keyword>
<evidence type="ECO:0000313" key="7">
    <source>
        <dbReference type="EMBL" id="AGL02174.1"/>
    </source>
</evidence>
<keyword evidence="4" id="KW-1133">Transmembrane helix</keyword>
<dbReference type="InterPro" id="IPR004089">
    <property type="entry name" value="MCPsignal_dom"/>
</dbReference>
<dbReference type="KEGG" id="dgi:Desgi_2772"/>
<keyword evidence="4" id="KW-0472">Membrane</keyword>